<dbReference type="eggNOG" id="ENOG5032YC3">
    <property type="taxonomic scope" value="Bacteria"/>
</dbReference>
<proteinExistence type="predicted"/>
<feature type="signal peptide" evidence="1">
    <location>
        <begin position="1"/>
        <end position="25"/>
    </location>
</feature>
<keyword evidence="3" id="KW-1185">Reference proteome</keyword>
<reference evidence="2 3" key="1">
    <citation type="journal article" date="2010" name="J. Bacteriol.">
        <title>Genome sequences of Pelagibaca bermudensis HTCC2601T and Maritimibacter alkaliphilus HTCC2654T, the type strains of two marine Roseobacter genera.</title>
        <authorList>
            <person name="Thrash J.C."/>
            <person name="Cho J.C."/>
            <person name="Ferriera S."/>
            <person name="Johnson J."/>
            <person name="Vergin K.L."/>
            <person name="Giovannoni S.J."/>
        </authorList>
    </citation>
    <scope>NUCLEOTIDE SEQUENCE [LARGE SCALE GENOMIC DNA]</scope>
    <source>
        <strain evidence="2 3">HTCC2654</strain>
    </source>
</reference>
<dbReference type="Proteomes" id="UP000002931">
    <property type="component" value="Unassembled WGS sequence"/>
</dbReference>
<protein>
    <submittedName>
        <fullName evidence="2">Uncharacterized protein</fullName>
    </submittedName>
</protein>
<accession>A3VJP0</accession>
<name>A3VJP0_9RHOB</name>
<dbReference type="AlphaFoldDB" id="A3VJP0"/>
<keyword evidence="1" id="KW-0732">Signal</keyword>
<gene>
    <name evidence="2" type="ORF">RB2654_04279</name>
</gene>
<dbReference type="RefSeq" id="WP_008328961.1">
    <property type="nucleotide sequence ID" value="NZ_CH902578.1"/>
</dbReference>
<dbReference type="EMBL" id="AAMT01000014">
    <property type="protein sequence ID" value="EAQ11617.1"/>
    <property type="molecule type" value="Genomic_DNA"/>
</dbReference>
<dbReference type="SUPFAM" id="SSF63825">
    <property type="entry name" value="YWTD domain"/>
    <property type="match status" value="1"/>
</dbReference>
<comment type="caution">
    <text evidence="2">The sequence shown here is derived from an EMBL/GenBank/DDBJ whole genome shotgun (WGS) entry which is preliminary data.</text>
</comment>
<evidence type="ECO:0000256" key="1">
    <source>
        <dbReference type="SAM" id="SignalP"/>
    </source>
</evidence>
<dbReference type="HOGENOM" id="CLU_731356_0_0_5"/>
<evidence type="ECO:0000313" key="3">
    <source>
        <dbReference type="Proteomes" id="UP000002931"/>
    </source>
</evidence>
<sequence length="381" mass="40482">MSAKRKSARLALAFLAFVVGLPALADVEVHVVSVGQGRQTDDFYALPEINLLVDRPGSDVALVLIDGGQAHWRIEGAEGTHITEVVRDGPDDAPARVTLSGIPMQIEEGPDLPLVFGPVGADFRAMLDTVGDRFGIDRIASFTALHKAGRAALRVDRVDRATPGLSRDYLADHLADPRDLPPELRGWIETPGETGGPDVRFDETGVTLSDPSGLRFLPITGDVPAILLPAASVYDPSSHTVFAVSYGGPGYLYAVDALTGAWRVIAELNDYDASALLFDPATGQVILTGAFSRPGDIRAFTQDGAMTSTFVPTIGFPGLTDLFDYGNEHGPPLVPHLLRDGWLLVSASGPSGPAYPDAGAFRLYAVALRSGEVKLLAYEND</sequence>
<organism evidence="2 3">
    <name type="scientific">Maritimibacter alkaliphilus HTCC2654</name>
    <dbReference type="NCBI Taxonomy" id="314271"/>
    <lineage>
        <taxon>Bacteria</taxon>
        <taxon>Pseudomonadati</taxon>
        <taxon>Pseudomonadota</taxon>
        <taxon>Alphaproteobacteria</taxon>
        <taxon>Rhodobacterales</taxon>
        <taxon>Roseobacteraceae</taxon>
        <taxon>Maritimibacter</taxon>
    </lineage>
</organism>
<feature type="chain" id="PRO_5002661842" evidence="1">
    <location>
        <begin position="26"/>
        <end position="381"/>
    </location>
</feature>
<evidence type="ECO:0000313" key="2">
    <source>
        <dbReference type="EMBL" id="EAQ11617.1"/>
    </source>
</evidence>